<gene>
    <name evidence="2" type="ORF">ADL12_32180</name>
</gene>
<dbReference type="PANTHER" id="PTHR34491">
    <property type="entry name" value="A-TYPE INCLUSION PROTEIN, PUTATIVE-RELATED"/>
    <property type="match status" value="1"/>
</dbReference>
<sequence>MTTPTGGNIGDATVTVNANTTAALRDLNQFSRDAQGRIRDVRGRFVSEGRLINGTLTTVTRNTSRFSDAVDSLRGASLLLSPALIPIAAQAAPIAAGMGAATVAVGAFAAAAAGQASAISEAAEAEKKYQDAVSQHGRASKQAAEAQAAYARQVQQMPAATRTTAAALSSLKDQYQDWSDALASSTMPVATKAFQTFGAVFPKLTPLVKGTSQQLNRFVTIAAGGISSPGFDRFMNSFSTFAVGALAKANDALIRFTRTLDTGKVSGGVSEFMAYVQQNGPMVRDTITKVAEALSNILVAASNVGPGLLTVVNALAGLVAAVPPGAITALLQLALAVKAVKIAAAGAAVVTGMSASIAAMQTAAAGAAGVVPRLSAAIATLSRTTKLALAGTGIGLLVIALSELSQIGRKAPPDVDKMTTSLGKLAQTGKLTGEAARVFGTDFKDLGEALRTLARPSNAEKVQQTLTSLIGMDSTPVKDAKEAFEGLDEGLTNLVKGGNAEIAAEALKQVTANLEKQGFTADEVRAQVDGYTAGLADLALEQEFAAKAQGLFGEQALATSRKLAEQKQSADGLRQAIQALNDVNRSALGGQIAFEASIDAAAKAAQENAGSLRMVNGVLDTNSPKAQAAATALNDLAVKTDEAAAANRESTNSWAGAARIYERGRQQLIKNAMAMGLTRDEAAQLASQILKTPDKTALLKADISDWKSKISEASEQLKNAKGEKKAKLTADIADWRVKVAQAERQLLGAKATKQAKLTADIEVWKAKVKQAETQLKNAPARKKATLTANIDDLKRKIATARGEIASVRGKQVKISVIQEYIQRGVPGPHASGFQFGRAGGLVANLPRKAFPRYASGGPVQAFPHGGFVEGPGTPTSDSVTTLLPSGNVVRTSDTEYVVRGAAVRHYGVRLFDALNAMRLPVPSLAAGGVAGAGADVGAGLVSGMAGSVGAVLAAARAMAAAVVAGIREELQIASPSKKTKALAKDVGKGFIDGLTGSRAKIQSVAKDLAKDIQTAFSGRRESSLLKMVKQETKELLDLANKRDAISKKIAEANKFASDTASQARATGSLASIVQPDAFSPKFVKQQMQASLNQIKAFTANVQKLQKKGLNKDLLRQILEMGPEQGAAFAASLAGADKATIKQYNSLNAQINKESSKLGKVGADLLFDSGKKAGDGFLTGLKAQQKQIEKLMLDIAKGMQAAIRKALGISSPARKLIPDGINTARGLALGVVRGLPHIDSAMRRVAGSVTAGVPPAASVPNLASMPAGRRTAQGITVNYAVHVTNNGMISSQRELETWFVRTLDNTARTNRIPVSLTQAIRRAS</sequence>
<comment type="caution">
    <text evidence="2">The sequence shown here is derived from an EMBL/GenBank/DDBJ whole genome shotgun (WGS) entry which is preliminary data.</text>
</comment>
<evidence type="ECO:0008006" key="4">
    <source>
        <dbReference type="Google" id="ProtNLM"/>
    </source>
</evidence>
<protein>
    <recommendedName>
        <fullName evidence="4">Bacteriophage tail tape measure N-terminal domain-containing protein</fullName>
    </recommendedName>
</protein>
<accession>A0A101JGW8</accession>
<reference evidence="3" key="1">
    <citation type="submission" date="2015-10" db="EMBL/GenBank/DDBJ databases">
        <authorList>
            <person name="Ju K.-S."/>
            <person name="Doroghazi J.R."/>
            <person name="Metcalf W.W."/>
        </authorList>
    </citation>
    <scope>NUCLEOTIDE SEQUENCE [LARGE SCALE GENOMIC DNA]</scope>
    <source>
        <strain evidence="3">NRRL 3151</strain>
    </source>
</reference>
<evidence type="ECO:0000313" key="3">
    <source>
        <dbReference type="Proteomes" id="UP000053923"/>
    </source>
</evidence>
<proteinExistence type="predicted"/>
<dbReference type="Proteomes" id="UP000053923">
    <property type="component" value="Unassembled WGS sequence"/>
</dbReference>
<evidence type="ECO:0000256" key="1">
    <source>
        <dbReference type="SAM" id="Coils"/>
    </source>
</evidence>
<keyword evidence="3" id="KW-1185">Reference proteome</keyword>
<dbReference type="PANTHER" id="PTHR34491:SF74">
    <property type="entry name" value="DUF4456 DOMAIN-CONTAINING PROTEIN"/>
    <property type="match status" value="1"/>
</dbReference>
<dbReference type="RefSeq" id="WP_062708423.1">
    <property type="nucleotide sequence ID" value="NZ_LLZG01000361.1"/>
</dbReference>
<dbReference type="OrthoDB" id="2183194at2"/>
<name>A0A101JGW8_9ACTN</name>
<organism evidence="2 3">
    <name type="scientific">Streptomyces regalis</name>
    <dbReference type="NCBI Taxonomy" id="68262"/>
    <lineage>
        <taxon>Bacteria</taxon>
        <taxon>Bacillati</taxon>
        <taxon>Actinomycetota</taxon>
        <taxon>Actinomycetes</taxon>
        <taxon>Kitasatosporales</taxon>
        <taxon>Streptomycetaceae</taxon>
        <taxon>Streptomyces</taxon>
    </lineage>
</organism>
<keyword evidence="1" id="KW-0175">Coiled coil</keyword>
<evidence type="ECO:0000313" key="2">
    <source>
        <dbReference type="EMBL" id="KUL26618.1"/>
    </source>
</evidence>
<dbReference type="EMBL" id="LLZG01000361">
    <property type="protein sequence ID" value="KUL26618.1"/>
    <property type="molecule type" value="Genomic_DNA"/>
</dbReference>
<feature type="coiled-coil region" evidence="1">
    <location>
        <begin position="703"/>
        <end position="810"/>
    </location>
</feature>